<evidence type="ECO:0000313" key="3">
    <source>
        <dbReference type="Proteomes" id="UP000189670"/>
    </source>
</evidence>
<dbReference type="EMBL" id="ATBP01003179">
    <property type="protein sequence ID" value="ETR65133.1"/>
    <property type="molecule type" value="Genomic_DNA"/>
</dbReference>
<feature type="non-terminal residue" evidence="2">
    <location>
        <position position="1"/>
    </location>
</feature>
<name>A0A1V1NRF1_9BACT</name>
<comment type="caution">
    <text evidence="2">The sequence shown here is derived from an EMBL/GenBank/DDBJ whole genome shotgun (WGS) entry which is preliminary data.</text>
</comment>
<dbReference type="AlphaFoldDB" id="A0A1V1NRF1"/>
<dbReference type="Gene3D" id="3.10.28.20">
    <property type="entry name" value="Acetamidase/Formamidase-like domains"/>
    <property type="match status" value="1"/>
</dbReference>
<accession>A0A1V1NRF1</accession>
<protein>
    <recommendedName>
        <fullName evidence="1">Lipoprotein LPP20-like domain-containing protein</fullName>
    </recommendedName>
</protein>
<reference evidence="3" key="1">
    <citation type="submission" date="2012-11" db="EMBL/GenBank/DDBJ databases">
        <authorList>
            <person name="Lucero-Rivera Y.E."/>
            <person name="Tovar-Ramirez D."/>
        </authorList>
    </citation>
    <scope>NUCLEOTIDE SEQUENCE [LARGE SCALE GENOMIC DNA]</scope>
    <source>
        <strain evidence="3">Araruama</strain>
    </source>
</reference>
<gene>
    <name evidence="2" type="ORF">OMM_14771</name>
</gene>
<evidence type="ECO:0000313" key="2">
    <source>
        <dbReference type="EMBL" id="ETR65133.1"/>
    </source>
</evidence>
<feature type="domain" description="Lipoprotein LPP20-like" evidence="1">
    <location>
        <begin position="43"/>
        <end position="145"/>
    </location>
</feature>
<evidence type="ECO:0000259" key="1">
    <source>
        <dbReference type="Pfam" id="PF02169"/>
    </source>
</evidence>
<organism evidence="2 3">
    <name type="scientific">Candidatus Magnetoglobus multicellularis str. Araruama</name>
    <dbReference type="NCBI Taxonomy" id="890399"/>
    <lineage>
        <taxon>Bacteria</taxon>
        <taxon>Pseudomonadati</taxon>
        <taxon>Thermodesulfobacteriota</taxon>
        <taxon>Desulfobacteria</taxon>
        <taxon>Desulfobacterales</taxon>
        <taxon>Desulfobacteraceae</taxon>
        <taxon>Candidatus Magnetoglobus</taxon>
    </lineage>
</organism>
<dbReference type="Pfam" id="PF02169">
    <property type="entry name" value="LPP20"/>
    <property type="match status" value="1"/>
</dbReference>
<sequence length="149" mass="17047">YILACTSHINQAKELTINQHQKIEQQLEPQKQICPLTEKRTKPLWIVHPPHNDHILYGIGVAPRQNHISNQVQAAKILAMRDISQQISVYISSLYEENVKESIFIGKTAIESHTKITSEALLQKVKIIDQWNDVENCNIYVLASVELIN</sequence>
<proteinExistence type="predicted"/>
<dbReference type="Proteomes" id="UP000189670">
    <property type="component" value="Unassembled WGS sequence"/>
</dbReference>
<dbReference type="InterPro" id="IPR024952">
    <property type="entry name" value="LPP20-like_dom"/>
</dbReference>